<dbReference type="GO" id="GO:0009060">
    <property type="term" value="P:aerobic respiration"/>
    <property type="evidence" value="ECO:0007669"/>
    <property type="project" value="EnsemblFungi"/>
</dbReference>
<proteinExistence type="predicted"/>
<accession>A0A137P5E8</accession>
<dbReference type="InterPro" id="IPR009069">
    <property type="entry name" value="Cys_alpha_HP_mot_SF"/>
</dbReference>
<dbReference type="GO" id="GO:0005758">
    <property type="term" value="C:mitochondrial intermembrane space"/>
    <property type="evidence" value="ECO:0007669"/>
    <property type="project" value="EnsemblFungi"/>
</dbReference>
<keyword evidence="1" id="KW-1015">Disulfide bond</keyword>
<evidence type="ECO:0000259" key="3">
    <source>
        <dbReference type="Pfam" id="PF06747"/>
    </source>
</evidence>
<protein>
    <recommendedName>
        <fullName evidence="3">CHCH domain-containing protein</fullName>
    </recommendedName>
</protein>
<feature type="region of interest" description="Disordered" evidence="2">
    <location>
        <begin position="38"/>
        <end position="71"/>
    </location>
</feature>
<evidence type="ECO:0000256" key="1">
    <source>
        <dbReference type="ARBA" id="ARBA00023157"/>
    </source>
</evidence>
<name>A0A137P5E8_CONC2</name>
<dbReference type="InterPro" id="IPR010625">
    <property type="entry name" value="CHCH"/>
</dbReference>
<dbReference type="OMA" id="NACAYEL"/>
<dbReference type="SUPFAM" id="SSF47072">
    <property type="entry name" value="Cysteine alpha-hairpin motif"/>
    <property type="match status" value="1"/>
</dbReference>
<dbReference type="PANTHER" id="PTHR13523">
    <property type="entry name" value="COILED-COIL-HELIX-COILED-COIL-HELIX DOMAIN CONTAINING 2/NUR77"/>
    <property type="match status" value="1"/>
</dbReference>
<evidence type="ECO:0000313" key="4">
    <source>
        <dbReference type="EMBL" id="KXN70236.1"/>
    </source>
</evidence>
<dbReference type="Proteomes" id="UP000070444">
    <property type="component" value="Unassembled WGS sequence"/>
</dbReference>
<dbReference type="GO" id="GO:0005634">
    <property type="term" value="C:nucleus"/>
    <property type="evidence" value="ECO:0007669"/>
    <property type="project" value="TreeGrafter"/>
</dbReference>
<dbReference type="Pfam" id="PF06747">
    <property type="entry name" value="CHCH"/>
    <property type="match status" value="1"/>
</dbReference>
<feature type="compositionally biased region" description="Low complexity" evidence="2">
    <location>
        <begin position="51"/>
        <end position="65"/>
    </location>
</feature>
<evidence type="ECO:0000313" key="5">
    <source>
        <dbReference type="Proteomes" id="UP000070444"/>
    </source>
</evidence>
<evidence type="ECO:0000256" key="2">
    <source>
        <dbReference type="SAM" id="MobiDB-lite"/>
    </source>
</evidence>
<sequence>MPQQSQGPGLFGQMAATAGGVAVGSTVGHVIGHGITSMFGGGGSSEPAPQPQQYQQPYQQPYAPQDAYGNNSAQLSAGGAACEADAKAFNTCMERNDFDVTKCQFYLDMLKDCRAFSKTL</sequence>
<reference evidence="4 5" key="1">
    <citation type="journal article" date="2015" name="Genome Biol. Evol.">
        <title>Phylogenomic analyses indicate that early fungi evolved digesting cell walls of algal ancestors of land plants.</title>
        <authorList>
            <person name="Chang Y."/>
            <person name="Wang S."/>
            <person name="Sekimoto S."/>
            <person name="Aerts A.L."/>
            <person name="Choi C."/>
            <person name="Clum A."/>
            <person name="LaButti K.M."/>
            <person name="Lindquist E.A."/>
            <person name="Yee Ngan C."/>
            <person name="Ohm R.A."/>
            <person name="Salamov A.A."/>
            <person name="Grigoriev I.V."/>
            <person name="Spatafora J.W."/>
            <person name="Berbee M.L."/>
        </authorList>
    </citation>
    <scope>NUCLEOTIDE SEQUENCE [LARGE SCALE GENOMIC DNA]</scope>
    <source>
        <strain evidence="4 5">NRRL 28638</strain>
    </source>
</reference>
<dbReference type="InterPro" id="IPR055304">
    <property type="entry name" value="CHCHD2/10-like"/>
</dbReference>
<feature type="domain" description="CHCH" evidence="3">
    <location>
        <begin position="82"/>
        <end position="114"/>
    </location>
</feature>
<dbReference type="OrthoDB" id="1106148at2759"/>
<dbReference type="AlphaFoldDB" id="A0A137P5E8"/>
<keyword evidence="5" id="KW-1185">Reference proteome</keyword>
<dbReference type="GO" id="GO:0007005">
    <property type="term" value="P:mitochondrion organization"/>
    <property type="evidence" value="ECO:0007669"/>
    <property type="project" value="InterPro"/>
</dbReference>
<dbReference type="PANTHER" id="PTHR13523:SF2">
    <property type="entry name" value="COILED-COIL-HELIX-COILED-COIL-HELIX DOMAIN CONTAINING 2, ISOFORM A-RELATED"/>
    <property type="match status" value="1"/>
</dbReference>
<dbReference type="EMBL" id="KQ964508">
    <property type="protein sequence ID" value="KXN70236.1"/>
    <property type="molecule type" value="Genomic_DNA"/>
</dbReference>
<dbReference type="STRING" id="796925.A0A137P5E8"/>
<organism evidence="4 5">
    <name type="scientific">Conidiobolus coronatus (strain ATCC 28846 / CBS 209.66 / NRRL 28638)</name>
    <name type="common">Delacroixia coronata</name>
    <dbReference type="NCBI Taxonomy" id="796925"/>
    <lineage>
        <taxon>Eukaryota</taxon>
        <taxon>Fungi</taxon>
        <taxon>Fungi incertae sedis</taxon>
        <taxon>Zoopagomycota</taxon>
        <taxon>Entomophthoromycotina</taxon>
        <taxon>Entomophthoromycetes</taxon>
        <taxon>Entomophthorales</taxon>
        <taxon>Ancylistaceae</taxon>
        <taxon>Conidiobolus</taxon>
    </lineage>
</organism>
<dbReference type="Gene3D" id="1.10.287.1130">
    <property type="entry name" value="CytochromE C oxidase copper chaperone"/>
    <property type="match status" value="1"/>
</dbReference>
<gene>
    <name evidence="4" type="ORF">CONCODRAFT_78952</name>
</gene>